<keyword evidence="4" id="KW-1185">Reference proteome</keyword>
<dbReference type="PROSITE" id="PS00934">
    <property type="entry name" value="GLYOXALASE_I_1"/>
    <property type="match status" value="1"/>
</dbReference>
<accession>A0ABY9VEF0</accession>
<dbReference type="CDD" id="cd16359">
    <property type="entry name" value="VOC_BsCatE_like_C"/>
    <property type="match status" value="1"/>
</dbReference>
<feature type="domain" description="VOC" evidence="2">
    <location>
        <begin position="169"/>
        <end position="284"/>
    </location>
</feature>
<keyword evidence="1" id="KW-0479">Metal-binding</keyword>
<proteinExistence type="predicted"/>
<dbReference type="PANTHER" id="PTHR43279:SF1">
    <property type="entry name" value="CATECHOL-2,3-DIOXYGENASE"/>
    <property type="match status" value="1"/>
</dbReference>
<evidence type="ECO:0000313" key="4">
    <source>
        <dbReference type="Proteomes" id="UP001303324"/>
    </source>
</evidence>
<dbReference type="SUPFAM" id="SSF54593">
    <property type="entry name" value="Glyoxalase/Bleomycin resistance protein/Dihydroxybiphenyl dioxygenase"/>
    <property type="match status" value="2"/>
</dbReference>
<dbReference type="InterPro" id="IPR029068">
    <property type="entry name" value="Glyas_Bleomycin-R_OHBP_Dase"/>
</dbReference>
<dbReference type="InterPro" id="IPR037523">
    <property type="entry name" value="VOC_core"/>
</dbReference>
<gene>
    <name evidence="3" type="ORF">RH061_19230</name>
</gene>
<dbReference type="Gene3D" id="3.10.180.10">
    <property type="entry name" value="2,3-Dihydroxybiphenyl 1,2-Dioxygenase, domain 1"/>
    <property type="match status" value="2"/>
</dbReference>
<sequence length="286" mass="31451">MNFHQPPVTFVGQVNLKVENLERSLAFYQEVIGFKVYEKTATSAQLTADGKTVLLSIEQPSDMIPKKGRTTGLYHFALLLPDRADLAKILKHLLQIRYPLQGASDHLVSEALYLADPDGNGIEIYTDRPASKWEWNQQQVVMVTEALDAESLLAEDTGGTWNGLPAGTVMGHIHLHVAELTKTEEFYTKGLGFEVVSRYGPQALFISSGKYHHHIGLNTWNGVGAPNPPANSVGLQSYTLVLADEVKLKETVARLNDLGAHMAKEKGTFITEDPSGNRIMLVTAKS</sequence>
<dbReference type="InterPro" id="IPR018146">
    <property type="entry name" value="Glyoxalase_1_CS"/>
</dbReference>
<protein>
    <submittedName>
        <fullName evidence="3">VOC family protein</fullName>
    </submittedName>
</protein>
<dbReference type="InterPro" id="IPR004360">
    <property type="entry name" value="Glyas_Fos-R_dOase_dom"/>
</dbReference>
<reference evidence="3 4" key="1">
    <citation type="submission" date="2023-09" db="EMBL/GenBank/DDBJ databases">
        <title>Microbial mechanism of fulvic acid promoting antimony reduction mineralization in rice fields.</title>
        <authorList>
            <person name="Chen G."/>
            <person name="Lan J."/>
        </authorList>
    </citation>
    <scope>NUCLEOTIDE SEQUENCE [LARGE SCALE GENOMIC DNA]</scope>
    <source>
        <strain evidence="3 4">PS1</strain>
    </source>
</reference>
<evidence type="ECO:0000256" key="1">
    <source>
        <dbReference type="ARBA" id="ARBA00022723"/>
    </source>
</evidence>
<organism evidence="3 4">
    <name type="scientific">Mesobacillus jeotgali</name>
    <dbReference type="NCBI Taxonomy" id="129985"/>
    <lineage>
        <taxon>Bacteria</taxon>
        <taxon>Bacillati</taxon>
        <taxon>Bacillota</taxon>
        <taxon>Bacilli</taxon>
        <taxon>Bacillales</taxon>
        <taxon>Bacillaceae</taxon>
        <taxon>Mesobacillus</taxon>
    </lineage>
</organism>
<dbReference type="CDD" id="cd07255">
    <property type="entry name" value="VOC_BsCatE_like_N"/>
    <property type="match status" value="1"/>
</dbReference>
<dbReference type="EMBL" id="CP134494">
    <property type="protein sequence ID" value="WNF22269.1"/>
    <property type="molecule type" value="Genomic_DNA"/>
</dbReference>
<dbReference type="Proteomes" id="UP001303324">
    <property type="component" value="Chromosome"/>
</dbReference>
<dbReference type="PANTHER" id="PTHR43279">
    <property type="entry name" value="CATECHOL-2,3-DIOXYGENASE"/>
    <property type="match status" value="1"/>
</dbReference>
<dbReference type="PROSITE" id="PS51819">
    <property type="entry name" value="VOC"/>
    <property type="match status" value="2"/>
</dbReference>
<name>A0ABY9VEF0_9BACI</name>
<dbReference type="RefSeq" id="WP_311072426.1">
    <property type="nucleotide sequence ID" value="NZ_CP134494.1"/>
</dbReference>
<feature type="domain" description="VOC" evidence="2">
    <location>
        <begin position="10"/>
        <end position="127"/>
    </location>
</feature>
<evidence type="ECO:0000313" key="3">
    <source>
        <dbReference type="EMBL" id="WNF22269.1"/>
    </source>
</evidence>
<evidence type="ECO:0000259" key="2">
    <source>
        <dbReference type="PROSITE" id="PS51819"/>
    </source>
</evidence>
<dbReference type="Pfam" id="PF00903">
    <property type="entry name" value="Glyoxalase"/>
    <property type="match status" value="2"/>
</dbReference>